<reference evidence="4 5" key="1">
    <citation type="journal article" date="2016" name="Proc. Natl. Acad. Sci. U.S.A.">
        <title>Comparative genomics of biotechnologically important yeasts.</title>
        <authorList>
            <person name="Riley R."/>
            <person name="Haridas S."/>
            <person name="Wolfe K.H."/>
            <person name="Lopes M.R."/>
            <person name="Hittinger C.T."/>
            <person name="Goeker M."/>
            <person name="Salamov A.A."/>
            <person name="Wisecaver J.H."/>
            <person name="Long T.M."/>
            <person name="Calvey C.H."/>
            <person name="Aerts A.L."/>
            <person name="Barry K.W."/>
            <person name="Choi C."/>
            <person name="Clum A."/>
            <person name="Coughlan A.Y."/>
            <person name="Deshpande S."/>
            <person name="Douglass A.P."/>
            <person name="Hanson S.J."/>
            <person name="Klenk H.-P."/>
            <person name="LaButti K.M."/>
            <person name="Lapidus A."/>
            <person name="Lindquist E.A."/>
            <person name="Lipzen A.M."/>
            <person name="Meier-Kolthoff J.P."/>
            <person name="Ohm R.A."/>
            <person name="Otillar R.P."/>
            <person name="Pangilinan J.L."/>
            <person name="Peng Y."/>
            <person name="Rokas A."/>
            <person name="Rosa C.A."/>
            <person name="Scheuner C."/>
            <person name="Sibirny A.A."/>
            <person name="Slot J.C."/>
            <person name="Stielow J.B."/>
            <person name="Sun H."/>
            <person name="Kurtzman C.P."/>
            <person name="Blackwell M."/>
            <person name="Grigoriev I.V."/>
            <person name="Jeffries T.W."/>
        </authorList>
    </citation>
    <scope>NUCLEOTIDE SEQUENCE [LARGE SCALE GENOMIC DNA]</scope>
    <source>
        <strain evidence="4 5">NRRL Y-2026</strain>
    </source>
</reference>
<evidence type="ECO:0000313" key="4">
    <source>
        <dbReference type="EMBL" id="ODQ48276.1"/>
    </source>
</evidence>
<gene>
    <name evidence="4" type="ORF">PICMEDRAFT_16083</name>
</gene>
<dbReference type="Gene3D" id="3.40.50.720">
    <property type="entry name" value="NAD(P)-binding Rossmann-like Domain"/>
    <property type="match status" value="1"/>
</dbReference>
<dbReference type="Proteomes" id="UP000094455">
    <property type="component" value="Unassembled WGS sequence"/>
</dbReference>
<dbReference type="SUPFAM" id="SSF51735">
    <property type="entry name" value="NAD(P)-binding Rossmann-fold domains"/>
    <property type="match status" value="1"/>
</dbReference>
<dbReference type="EMBL" id="KV454002">
    <property type="protein sequence ID" value="ODQ48276.1"/>
    <property type="molecule type" value="Genomic_DNA"/>
</dbReference>
<protein>
    <recommendedName>
        <fullName evidence="3">NAD-dependent epimerase/dehydratase domain-containing protein</fullName>
    </recommendedName>
</protein>
<keyword evidence="5" id="KW-1185">Reference proteome</keyword>
<organism evidence="4 5">
    <name type="scientific">Pichia membranifaciens NRRL Y-2026</name>
    <dbReference type="NCBI Taxonomy" id="763406"/>
    <lineage>
        <taxon>Eukaryota</taxon>
        <taxon>Fungi</taxon>
        <taxon>Dikarya</taxon>
        <taxon>Ascomycota</taxon>
        <taxon>Saccharomycotina</taxon>
        <taxon>Pichiomycetes</taxon>
        <taxon>Pichiales</taxon>
        <taxon>Pichiaceae</taxon>
        <taxon>Pichia</taxon>
    </lineage>
</organism>
<sequence length="359" mass="40550">MSGSKTVLVTGTSGFIAQHIVDNLLNKGYRVIGTTRSESKNTFLRKEYRCRYENCQLEFEVVSDISVDKAFDKIFINHPEIQYVIHTASPFFYGSEKPLDEAYLVPALKGTLNILLAITQFAPQVTNVVITSSFAAMKQMDETYTTHVHNNETWNPIKWEEVKTENDAYVASKTYAEKAAREFLRENNPNFSLATVNPPYVFGPQCFDSSVGLVLNTSNEILNTVTKLDPSLRSPQVMFGALAIDVRDVAEFHVKALEIPALASERIFIAAEPITAQKVLDVLNNCCPTFSGKIARGDPSQTANLLEKYCPKYDLTHTLRLIGDYKFISLQQSLTDVYSQYFKVNTYQIDDRIRNDSRF</sequence>
<dbReference type="PANTHER" id="PTHR10366:SF564">
    <property type="entry name" value="STEROL-4-ALPHA-CARBOXYLATE 3-DEHYDROGENASE, DECARBOXYLATING"/>
    <property type="match status" value="1"/>
</dbReference>
<keyword evidence="1" id="KW-0560">Oxidoreductase</keyword>
<feature type="domain" description="NAD-dependent epimerase/dehydratase" evidence="3">
    <location>
        <begin position="7"/>
        <end position="260"/>
    </location>
</feature>
<dbReference type="Pfam" id="PF01370">
    <property type="entry name" value="Epimerase"/>
    <property type="match status" value="1"/>
</dbReference>
<evidence type="ECO:0000313" key="5">
    <source>
        <dbReference type="Proteomes" id="UP000094455"/>
    </source>
</evidence>
<name>A0A1E3NQF6_9ASCO</name>
<evidence type="ECO:0000259" key="3">
    <source>
        <dbReference type="Pfam" id="PF01370"/>
    </source>
</evidence>
<evidence type="ECO:0000256" key="2">
    <source>
        <dbReference type="ARBA" id="ARBA00023445"/>
    </source>
</evidence>
<dbReference type="STRING" id="763406.A0A1E3NQF6"/>
<proteinExistence type="inferred from homology"/>
<dbReference type="PANTHER" id="PTHR10366">
    <property type="entry name" value="NAD DEPENDENT EPIMERASE/DEHYDRATASE"/>
    <property type="match status" value="1"/>
</dbReference>
<dbReference type="InterPro" id="IPR036291">
    <property type="entry name" value="NAD(P)-bd_dom_sf"/>
</dbReference>
<evidence type="ECO:0000256" key="1">
    <source>
        <dbReference type="ARBA" id="ARBA00023002"/>
    </source>
</evidence>
<dbReference type="GO" id="GO:0016616">
    <property type="term" value="F:oxidoreductase activity, acting on the CH-OH group of donors, NAD or NADP as acceptor"/>
    <property type="evidence" value="ECO:0007669"/>
    <property type="project" value="TreeGrafter"/>
</dbReference>
<dbReference type="RefSeq" id="XP_019019389.1">
    <property type="nucleotide sequence ID" value="XM_019161082.1"/>
</dbReference>
<dbReference type="OrthoDB" id="2735536at2759"/>
<dbReference type="InterPro" id="IPR001509">
    <property type="entry name" value="Epimerase_deHydtase"/>
</dbReference>
<accession>A0A1E3NQF6</accession>
<dbReference type="GeneID" id="30177769"/>
<dbReference type="CDD" id="cd05227">
    <property type="entry name" value="AR_SDR_e"/>
    <property type="match status" value="1"/>
</dbReference>
<dbReference type="InterPro" id="IPR050425">
    <property type="entry name" value="NAD(P)_dehydrat-like"/>
</dbReference>
<dbReference type="FunFam" id="3.40.50.720:FF:000191">
    <property type="entry name" value="Methylglyoxal reductase (NADPH-dependent)"/>
    <property type="match status" value="1"/>
</dbReference>
<comment type="similarity">
    <text evidence="2">Belongs to the NAD(P)-dependent epimerase/dehydratase family. Dihydroflavonol-4-reductase subfamily.</text>
</comment>
<dbReference type="AlphaFoldDB" id="A0A1E3NQF6"/>